<keyword evidence="4" id="KW-0223">Dioxygenase</keyword>
<gene>
    <name evidence="9" type="ORF">QBC42DRAFT_346534</name>
</gene>
<dbReference type="EMBL" id="MU864976">
    <property type="protein sequence ID" value="KAK4462170.1"/>
    <property type="molecule type" value="Genomic_DNA"/>
</dbReference>
<evidence type="ECO:0000313" key="9">
    <source>
        <dbReference type="EMBL" id="KAK4462170.1"/>
    </source>
</evidence>
<keyword evidence="6" id="KW-0408">Iron</keyword>
<evidence type="ECO:0000256" key="4">
    <source>
        <dbReference type="ARBA" id="ARBA00022964"/>
    </source>
</evidence>
<comment type="similarity">
    <text evidence="2">Belongs to the TfdA dioxygenase family.</text>
</comment>
<feature type="region of interest" description="Disordered" evidence="7">
    <location>
        <begin position="196"/>
        <end position="235"/>
    </location>
</feature>
<evidence type="ECO:0000259" key="8">
    <source>
        <dbReference type="Pfam" id="PF02668"/>
    </source>
</evidence>
<comment type="cofactor">
    <cofactor evidence="1">
        <name>Fe(2+)</name>
        <dbReference type="ChEBI" id="CHEBI:29033"/>
    </cofactor>
</comment>
<keyword evidence="5" id="KW-0560">Oxidoreductase</keyword>
<feature type="region of interest" description="Disordered" evidence="7">
    <location>
        <begin position="250"/>
        <end position="279"/>
    </location>
</feature>
<dbReference type="AlphaFoldDB" id="A0AAV9HPZ7"/>
<dbReference type="Gene3D" id="3.60.130.10">
    <property type="entry name" value="Clavaminate synthase-like"/>
    <property type="match status" value="1"/>
</dbReference>
<dbReference type="InterPro" id="IPR051323">
    <property type="entry name" value="AtsK-like"/>
</dbReference>
<evidence type="ECO:0000256" key="2">
    <source>
        <dbReference type="ARBA" id="ARBA00005896"/>
    </source>
</evidence>
<keyword evidence="3" id="KW-0479">Metal-binding</keyword>
<evidence type="ECO:0000256" key="1">
    <source>
        <dbReference type="ARBA" id="ARBA00001954"/>
    </source>
</evidence>
<dbReference type="SUPFAM" id="SSF51197">
    <property type="entry name" value="Clavaminate synthase-like"/>
    <property type="match status" value="1"/>
</dbReference>
<name>A0AAV9HPZ7_9PEZI</name>
<keyword evidence="10" id="KW-1185">Reference proteome</keyword>
<dbReference type="PANTHER" id="PTHR30468:SF1">
    <property type="entry name" value="ALPHA-KETOGLUTARATE-DEPENDENT SULFONATE DIOXYGENASE"/>
    <property type="match status" value="1"/>
</dbReference>
<organism evidence="9 10">
    <name type="scientific">Cladorrhinum samala</name>
    <dbReference type="NCBI Taxonomy" id="585594"/>
    <lineage>
        <taxon>Eukaryota</taxon>
        <taxon>Fungi</taxon>
        <taxon>Dikarya</taxon>
        <taxon>Ascomycota</taxon>
        <taxon>Pezizomycotina</taxon>
        <taxon>Sordariomycetes</taxon>
        <taxon>Sordariomycetidae</taxon>
        <taxon>Sordariales</taxon>
        <taxon>Podosporaceae</taxon>
        <taxon>Cladorrhinum</taxon>
    </lineage>
</organism>
<accession>A0AAV9HPZ7</accession>
<protein>
    <recommendedName>
        <fullName evidence="8">TauD/TfdA-like domain-containing protein</fullName>
    </recommendedName>
</protein>
<evidence type="ECO:0000313" key="10">
    <source>
        <dbReference type="Proteomes" id="UP001321749"/>
    </source>
</evidence>
<comment type="caution">
    <text evidence="9">The sequence shown here is derived from an EMBL/GenBank/DDBJ whole genome shotgun (WGS) entry which is preliminary data.</text>
</comment>
<evidence type="ECO:0000256" key="5">
    <source>
        <dbReference type="ARBA" id="ARBA00023002"/>
    </source>
</evidence>
<dbReference type="GO" id="GO:0005737">
    <property type="term" value="C:cytoplasm"/>
    <property type="evidence" value="ECO:0007669"/>
    <property type="project" value="TreeGrafter"/>
</dbReference>
<reference evidence="9" key="2">
    <citation type="submission" date="2023-06" db="EMBL/GenBank/DDBJ databases">
        <authorList>
            <consortium name="Lawrence Berkeley National Laboratory"/>
            <person name="Mondo S.J."/>
            <person name="Hensen N."/>
            <person name="Bonometti L."/>
            <person name="Westerberg I."/>
            <person name="Brannstrom I.O."/>
            <person name="Guillou S."/>
            <person name="Cros-Aarteil S."/>
            <person name="Calhoun S."/>
            <person name="Haridas S."/>
            <person name="Kuo A."/>
            <person name="Pangilinan J."/>
            <person name="Riley R."/>
            <person name="Labutti K."/>
            <person name="Andreopoulos B."/>
            <person name="Lipzen A."/>
            <person name="Chen C."/>
            <person name="Yanf M."/>
            <person name="Daum C."/>
            <person name="Ng V."/>
            <person name="Clum A."/>
            <person name="Steindorff A."/>
            <person name="Ohm R."/>
            <person name="Martin F."/>
            <person name="Silar P."/>
            <person name="Natvig D."/>
            <person name="Lalanne C."/>
            <person name="Gautier V."/>
            <person name="Ament-Velasquez S.L."/>
            <person name="Kruys A."/>
            <person name="Hutchinson M.I."/>
            <person name="Powell A.J."/>
            <person name="Barry K."/>
            <person name="Miller A.N."/>
            <person name="Grigoriev I.V."/>
            <person name="Debuchy R."/>
            <person name="Gladieux P."/>
            <person name="Thoren M.H."/>
            <person name="Johannesson H."/>
        </authorList>
    </citation>
    <scope>NUCLEOTIDE SEQUENCE</scope>
    <source>
        <strain evidence="9">PSN324</strain>
    </source>
</reference>
<dbReference type="InterPro" id="IPR003819">
    <property type="entry name" value="TauD/TfdA-like"/>
</dbReference>
<sequence length="348" mass="38152">MAHLESRKHISPDSGFPITLHPKFNDKIKDHIPPDPPHQERVPAKDRGLFADPEKKALFSTGATRTDLTEPIGTVLDDIQLSQLTPQQLDGLALLANERGVVFFRDQDLTTESQIRIIFEHYGELDRHPSQKDTKHHVIRGSTQDHREILKYTPWPSGDFHADTLVRDQPAELFDAAHGGGTRKSAGTWPECLHTAWGRSQPRARRHAPPGRADAPRDGAQGPSTSTPASSRAFGELKKVRVGQAARLFSAATSTSRPTITRSGGSGTSGPWPSGTTGATVHRVIPGSYKAPRRGIRTTVFGEKPYYDPASEGRAERAERAESAENLNGSSWKSPREVKEEEDGILPA</sequence>
<dbReference type="GO" id="GO:0016706">
    <property type="term" value="F:2-oxoglutarate-dependent dioxygenase activity"/>
    <property type="evidence" value="ECO:0007669"/>
    <property type="project" value="TreeGrafter"/>
</dbReference>
<evidence type="ECO:0000256" key="7">
    <source>
        <dbReference type="SAM" id="MobiDB-lite"/>
    </source>
</evidence>
<feature type="domain" description="TauD/TfdA-like" evidence="8">
    <location>
        <begin position="66"/>
        <end position="172"/>
    </location>
</feature>
<feature type="compositionally biased region" description="Basic and acidic residues" evidence="7">
    <location>
        <begin position="311"/>
        <end position="323"/>
    </location>
</feature>
<dbReference type="Pfam" id="PF02668">
    <property type="entry name" value="TauD"/>
    <property type="match status" value="1"/>
</dbReference>
<evidence type="ECO:0000256" key="3">
    <source>
        <dbReference type="ARBA" id="ARBA00022723"/>
    </source>
</evidence>
<dbReference type="GO" id="GO:0046872">
    <property type="term" value="F:metal ion binding"/>
    <property type="evidence" value="ECO:0007669"/>
    <property type="project" value="UniProtKB-KW"/>
</dbReference>
<dbReference type="InterPro" id="IPR042098">
    <property type="entry name" value="TauD-like_sf"/>
</dbReference>
<dbReference type="Proteomes" id="UP001321749">
    <property type="component" value="Unassembled WGS sequence"/>
</dbReference>
<evidence type="ECO:0000256" key="6">
    <source>
        <dbReference type="ARBA" id="ARBA00023004"/>
    </source>
</evidence>
<feature type="region of interest" description="Disordered" evidence="7">
    <location>
        <begin position="300"/>
        <end position="348"/>
    </location>
</feature>
<reference evidence="9" key="1">
    <citation type="journal article" date="2023" name="Mol. Phylogenet. Evol.">
        <title>Genome-scale phylogeny and comparative genomics of the fungal order Sordariales.</title>
        <authorList>
            <person name="Hensen N."/>
            <person name="Bonometti L."/>
            <person name="Westerberg I."/>
            <person name="Brannstrom I.O."/>
            <person name="Guillou S."/>
            <person name="Cros-Aarteil S."/>
            <person name="Calhoun S."/>
            <person name="Haridas S."/>
            <person name="Kuo A."/>
            <person name="Mondo S."/>
            <person name="Pangilinan J."/>
            <person name="Riley R."/>
            <person name="LaButti K."/>
            <person name="Andreopoulos B."/>
            <person name="Lipzen A."/>
            <person name="Chen C."/>
            <person name="Yan M."/>
            <person name="Daum C."/>
            <person name="Ng V."/>
            <person name="Clum A."/>
            <person name="Steindorff A."/>
            <person name="Ohm R.A."/>
            <person name="Martin F."/>
            <person name="Silar P."/>
            <person name="Natvig D.O."/>
            <person name="Lalanne C."/>
            <person name="Gautier V."/>
            <person name="Ament-Velasquez S.L."/>
            <person name="Kruys A."/>
            <person name="Hutchinson M.I."/>
            <person name="Powell A.J."/>
            <person name="Barry K."/>
            <person name="Miller A.N."/>
            <person name="Grigoriev I.V."/>
            <person name="Debuchy R."/>
            <person name="Gladieux P."/>
            <person name="Hiltunen Thoren M."/>
            <person name="Johannesson H."/>
        </authorList>
    </citation>
    <scope>NUCLEOTIDE SEQUENCE</scope>
    <source>
        <strain evidence="9">PSN324</strain>
    </source>
</reference>
<proteinExistence type="inferred from homology"/>
<dbReference type="PANTHER" id="PTHR30468">
    <property type="entry name" value="ALPHA-KETOGLUTARATE-DEPENDENT SULFONATE DIOXYGENASE"/>
    <property type="match status" value="1"/>
</dbReference>